<dbReference type="Proteomes" id="UP001500403">
    <property type="component" value="Unassembled WGS sequence"/>
</dbReference>
<accession>A0ABN3X2D1</accession>
<gene>
    <name evidence="2" type="ORF">GCM10010446_17560</name>
</gene>
<evidence type="ECO:0000256" key="1">
    <source>
        <dbReference type="SAM" id="MobiDB-lite"/>
    </source>
</evidence>
<evidence type="ECO:0000313" key="2">
    <source>
        <dbReference type="EMBL" id="GAA2933284.1"/>
    </source>
</evidence>
<dbReference type="EMBL" id="BAAAUD010000018">
    <property type="protein sequence ID" value="GAA2933284.1"/>
    <property type="molecule type" value="Genomic_DNA"/>
</dbReference>
<keyword evidence="3" id="KW-1185">Reference proteome</keyword>
<sequence length="133" mass="14398">MHSYDPPRPQPYQSQIPAMRPSRESQTNHSHTPIYDALYSEYRRSFRALPGDRSGEEHLGFTAFTTGVHRSPGPTGRTGQGAHSGHSGFWQSAGSSHHGGGDAAGNHTPHSNGRQHTGNRFPAALPPAPRRGI</sequence>
<comment type="caution">
    <text evidence="2">The sequence shown here is derived from an EMBL/GenBank/DDBJ whole genome shotgun (WGS) entry which is preliminary data.</text>
</comment>
<reference evidence="2 3" key="1">
    <citation type="journal article" date="2019" name="Int. J. Syst. Evol. Microbiol.">
        <title>The Global Catalogue of Microorganisms (GCM) 10K type strain sequencing project: providing services to taxonomists for standard genome sequencing and annotation.</title>
        <authorList>
            <consortium name="The Broad Institute Genomics Platform"/>
            <consortium name="The Broad Institute Genome Sequencing Center for Infectious Disease"/>
            <person name="Wu L."/>
            <person name="Ma J."/>
        </authorList>
    </citation>
    <scope>NUCLEOTIDE SEQUENCE [LARGE SCALE GENOMIC DNA]</scope>
    <source>
        <strain evidence="2 3">JCM 9088</strain>
    </source>
</reference>
<protein>
    <submittedName>
        <fullName evidence="2">Uncharacterized protein</fullName>
    </submittedName>
</protein>
<feature type="region of interest" description="Disordered" evidence="1">
    <location>
        <begin position="1"/>
        <end position="36"/>
    </location>
</feature>
<feature type="compositionally biased region" description="Polar residues" evidence="1">
    <location>
        <begin position="108"/>
        <end position="118"/>
    </location>
</feature>
<feature type="compositionally biased region" description="Pro residues" evidence="1">
    <location>
        <begin position="1"/>
        <end position="10"/>
    </location>
</feature>
<feature type="compositionally biased region" description="Pro residues" evidence="1">
    <location>
        <begin position="124"/>
        <end position="133"/>
    </location>
</feature>
<proteinExistence type="predicted"/>
<evidence type="ECO:0000313" key="3">
    <source>
        <dbReference type="Proteomes" id="UP001500403"/>
    </source>
</evidence>
<organism evidence="2 3">
    <name type="scientific">Streptomyces enissocaesilis</name>
    <dbReference type="NCBI Taxonomy" id="332589"/>
    <lineage>
        <taxon>Bacteria</taxon>
        <taxon>Bacillati</taxon>
        <taxon>Actinomycetota</taxon>
        <taxon>Actinomycetes</taxon>
        <taxon>Kitasatosporales</taxon>
        <taxon>Streptomycetaceae</taxon>
        <taxon>Streptomyces</taxon>
        <taxon>Streptomyces rochei group</taxon>
    </lineage>
</organism>
<name>A0ABN3X2D1_9ACTN</name>
<feature type="region of interest" description="Disordered" evidence="1">
    <location>
        <begin position="65"/>
        <end position="133"/>
    </location>
</feature>